<name>A0A8X6TZM7_NEPPI</name>
<organism evidence="1 2">
    <name type="scientific">Nephila pilipes</name>
    <name type="common">Giant wood spider</name>
    <name type="synonym">Nephila maculata</name>
    <dbReference type="NCBI Taxonomy" id="299642"/>
    <lineage>
        <taxon>Eukaryota</taxon>
        <taxon>Metazoa</taxon>
        <taxon>Ecdysozoa</taxon>
        <taxon>Arthropoda</taxon>
        <taxon>Chelicerata</taxon>
        <taxon>Arachnida</taxon>
        <taxon>Araneae</taxon>
        <taxon>Araneomorphae</taxon>
        <taxon>Entelegynae</taxon>
        <taxon>Araneoidea</taxon>
        <taxon>Nephilidae</taxon>
        <taxon>Nephila</taxon>
    </lineage>
</organism>
<dbReference type="Proteomes" id="UP000887013">
    <property type="component" value="Unassembled WGS sequence"/>
</dbReference>
<reference evidence="1" key="1">
    <citation type="submission" date="2020-08" db="EMBL/GenBank/DDBJ databases">
        <title>Multicomponent nature underlies the extraordinary mechanical properties of spider dragline silk.</title>
        <authorList>
            <person name="Kono N."/>
            <person name="Nakamura H."/>
            <person name="Mori M."/>
            <person name="Yoshida Y."/>
            <person name="Ohtoshi R."/>
            <person name="Malay A.D."/>
            <person name="Moran D.A.P."/>
            <person name="Tomita M."/>
            <person name="Numata K."/>
            <person name="Arakawa K."/>
        </authorList>
    </citation>
    <scope>NUCLEOTIDE SEQUENCE</scope>
</reference>
<accession>A0A8X6TZM7</accession>
<evidence type="ECO:0000313" key="2">
    <source>
        <dbReference type="Proteomes" id="UP000887013"/>
    </source>
</evidence>
<dbReference type="AlphaFoldDB" id="A0A8X6TZM7"/>
<proteinExistence type="predicted"/>
<comment type="caution">
    <text evidence="1">The sequence shown here is derived from an EMBL/GenBank/DDBJ whole genome shotgun (WGS) entry which is preliminary data.</text>
</comment>
<keyword evidence="2" id="KW-1185">Reference proteome</keyword>
<evidence type="ECO:0000313" key="1">
    <source>
        <dbReference type="EMBL" id="GFT63146.1"/>
    </source>
</evidence>
<gene>
    <name evidence="1" type="ORF">NPIL_284391</name>
</gene>
<dbReference type="EMBL" id="BMAW01114736">
    <property type="protein sequence ID" value="GFT63146.1"/>
    <property type="molecule type" value="Genomic_DNA"/>
</dbReference>
<protein>
    <submittedName>
        <fullName evidence="1">Uncharacterized protein</fullName>
    </submittedName>
</protein>
<sequence>MTCSCGLLRKRTATEHFLHDKVIIVTQVRVWRRTLSRRVKESTTFYLISDSSCEPIALLEQTSNICFLLTDKENRMNEDWSNIGNI</sequence>